<gene>
    <name evidence="2" type="ORF">ACOC_LOCUS9985</name>
</gene>
<feature type="region of interest" description="Disordered" evidence="1">
    <location>
        <begin position="15"/>
        <end position="43"/>
    </location>
</feature>
<dbReference type="EMBL" id="UYYA01004388">
    <property type="protein sequence ID" value="VDM61570.1"/>
    <property type="molecule type" value="Genomic_DNA"/>
</dbReference>
<evidence type="ECO:0000256" key="1">
    <source>
        <dbReference type="SAM" id="MobiDB-lite"/>
    </source>
</evidence>
<organism evidence="4">
    <name type="scientific">Angiostrongylus costaricensis</name>
    <name type="common">Nematode worm</name>
    <dbReference type="NCBI Taxonomy" id="334426"/>
    <lineage>
        <taxon>Eukaryota</taxon>
        <taxon>Metazoa</taxon>
        <taxon>Ecdysozoa</taxon>
        <taxon>Nematoda</taxon>
        <taxon>Chromadorea</taxon>
        <taxon>Rhabditida</taxon>
        <taxon>Rhabditina</taxon>
        <taxon>Rhabditomorpha</taxon>
        <taxon>Strongyloidea</taxon>
        <taxon>Metastrongylidae</taxon>
        <taxon>Angiostrongylus</taxon>
    </lineage>
</organism>
<name>A0A0R3PVD5_ANGCS</name>
<dbReference type="WBParaSite" id="ACOC_0000998401-mRNA-1">
    <property type="protein sequence ID" value="ACOC_0000998401-mRNA-1"/>
    <property type="gene ID" value="ACOC_0000998401"/>
</dbReference>
<reference evidence="2 3" key="2">
    <citation type="submission" date="2018-11" db="EMBL/GenBank/DDBJ databases">
        <authorList>
            <consortium name="Pathogen Informatics"/>
        </authorList>
    </citation>
    <scope>NUCLEOTIDE SEQUENCE [LARGE SCALE GENOMIC DNA]</scope>
    <source>
        <strain evidence="2 3">Costa Rica</strain>
    </source>
</reference>
<dbReference type="Proteomes" id="UP000267027">
    <property type="component" value="Unassembled WGS sequence"/>
</dbReference>
<protein>
    <submittedName>
        <fullName evidence="4">GAF domain-containing protein</fullName>
    </submittedName>
</protein>
<reference evidence="4" key="1">
    <citation type="submission" date="2017-02" db="UniProtKB">
        <authorList>
            <consortium name="WormBaseParasite"/>
        </authorList>
    </citation>
    <scope>IDENTIFICATION</scope>
</reference>
<dbReference type="AlphaFoldDB" id="A0A0R3PVD5"/>
<evidence type="ECO:0000313" key="4">
    <source>
        <dbReference type="WBParaSite" id="ACOC_0000998401-mRNA-1"/>
    </source>
</evidence>
<evidence type="ECO:0000313" key="3">
    <source>
        <dbReference type="Proteomes" id="UP000267027"/>
    </source>
</evidence>
<keyword evidence="3" id="KW-1185">Reference proteome</keyword>
<sequence length="119" mass="13417">MVFVEDDRRLAGCQPAALARTRPATKSRPSGALKSQRSGELKEKETVRAMKAARFFENSEVPVIVCCSKESTAFNKPIEGLSIPRNNDDRGLQFGYTMIDYCRFRSKKLSALRKLVNCR</sequence>
<accession>A0A0R3PVD5</accession>
<proteinExistence type="predicted"/>
<evidence type="ECO:0000313" key="2">
    <source>
        <dbReference type="EMBL" id="VDM61570.1"/>
    </source>
</evidence>